<dbReference type="PANTHER" id="PTHR42894">
    <property type="entry name" value="N-(5'-PHOSPHORIBOSYL)ANTHRANILATE ISOMERASE"/>
    <property type="match status" value="1"/>
</dbReference>
<keyword evidence="5 9" id="KW-0028">Amino-acid biosynthesis</keyword>
<evidence type="ECO:0000256" key="5">
    <source>
        <dbReference type="ARBA" id="ARBA00022605"/>
    </source>
</evidence>
<evidence type="ECO:0000256" key="8">
    <source>
        <dbReference type="ARBA" id="ARBA00023235"/>
    </source>
</evidence>
<sequence>MAGCGTKVKICGLQDVEVLKSMVDLEIDYIGLVFAPSRRRVTAGLAAELAAELKNWRNGEPPLAAGVFVNPGPEELDRILAEVPLAVVQLHGEESPEYCRETRRRHPGIQVWKALSVGGEEEERNAGSAPGHGPKDLDPYAGAVDAVLLDTFDPARRGGSGKTFAWERIPAYRQRAEELGLPLFVAGGLHPGNVRELTGAYMPYGVDVSSGVETEGAKDIAKMKAFVERVKG</sequence>
<dbReference type="AlphaFoldDB" id="A0A5J5GDY0"/>
<dbReference type="RefSeq" id="WP_150457078.1">
    <property type="nucleotide sequence ID" value="NZ_VYKK01000005.1"/>
</dbReference>
<dbReference type="Pfam" id="PF00697">
    <property type="entry name" value="PRAI"/>
    <property type="match status" value="1"/>
</dbReference>
<accession>A0A5J5GDY0</accession>
<evidence type="ECO:0000256" key="3">
    <source>
        <dbReference type="ARBA" id="ARBA00012572"/>
    </source>
</evidence>
<reference evidence="11 12" key="1">
    <citation type="submission" date="2019-09" db="EMBL/GenBank/DDBJ databases">
        <title>Bacillus ochoae sp. nov., Paenibacillus whitsoniae sp. nov., Paenibacillus spiritus sp. nov. Isolated from the Mars Exploration Rover during spacecraft assembly.</title>
        <authorList>
            <person name="Seuylemezian A."/>
            <person name="Vaishampayan P."/>
        </authorList>
    </citation>
    <scope>NUCLEOTIDE SEQUENCE [LARGE SCALE GENOMIC DNA]</scope>
    <source>
        <strain evidence="11 12">MER_111</strain>
    </source>
</reference>
<proteinExistence type="inferred from homology"/>
<evidence type="ECO:0000256" key="2">
    <source>
        <dbReference type="ARBA" id="ARBA00004664"/>
    </source>
</evidence>
<evidence type="ECO:0000256" key="6">
    <source>
        <dbReference type="ARBA" id="ARBA00022822"/>
    </source>
</evidence>
<feature type="domain" description="N-(5'phosphoribosyl) anthranilate isomerase (PRAI)" evidence="10">
    <location>
        <begin position="8"/>
        <end position="228"/>
    </location>
</feature>
<evidence type="ECO:0000256" key="1">
    <source>
        <dbReference type="ARBA" id="ARBA00001164"/>
    </source>
</evidence>
<dbReference type="HAMAP" id="MF_00135">
    <property type="entry name" value="PRAI"/>
    <property type="match status" value="1"/>
</dbReference>
<evidence type="ECO:0000256" key="7">
    <source>
        <dbReference type="ARBA" id="ARBA00023141"/>
    </source>
</evidence>
<protein>
    <recommendedName>
        <fullName evidence="4 9">N-(5'-phosphoribosyl)anthranilate isomerase</fullName>
        <shortName evidence="9">PRAI</shortName>
        <ecNumber evidence="3 9">5.3.1.24</ecNumber>
    </recommendedName>
</protein>
<dbReference type="EMBL" id="VYKK01000005">
    <property type="protein sequence ID" value="KAA9006247.1"/>
    <property type="molecule type" value="Genomic_DNA"/>
</dbReference>
<dbReference type="InterPro" id="IPR044643">
    <property type="entry name" value="TrpF_fam"/>
</dbReference>
<dbReference type="EC" id="5.3.1.24" evidence="3 9"/>
<gene>
    <name evidence="9" type="primary">trpF</name>
    <name evidence="11" type="ORF">F4V43_04615</name>
</gene>
<keyword evidence="6 9" id="KW-0822">Tryptophan biosynthesis</keyword>
<name>A0A5J5GDY0_9BACL</name>
<dbReference type="Gene3D" id="3.20.20.70">
    <property type="entry name" value="Aldolase class I"/>
    <property type="match status" value="1"/>
</dbReference>
<dbReference type="InterPro" id="IPR011060">
    <property type="entry name" value="RibuloseP-bd_barrel"/>
</dbReference>
<organism evidence="11 12">
    <name type="scientific">Paenibacillus spiritus</name>
    <dbReference type="NCBI Taxonomy" id="2496557"/>
    <lineage>
        <taxon>Bacteria</taxon>
        <taxon>Bacillati</taxon>
        <taxon>Bacillota</taxon>
        <taxon>Bacilli</taxon>
        <taxon>Bacillales</taxon>
        <taxon>Paenibacillaceae</taxon>
        <taxon>Paenibacillus</taxon>
    </lineage>
</organism>
<comment type="catalytic activity">
    <reaction evidence="1 9">
        <text>N-(5-phospho-beta-D-ribosyl)anthranilate = 1-(2-carboxyphenylamino)-1-deoxy-D-ribulose 5-phosphate</text>
        <dbReference type="Rhea" id="RHEA:21540"/>
        <dbReference type="ChEBI" id="CHEBI:18277"/>
        <dbReference type="ChEBI" id="CHEBI:58613"/>
        <dbReference type="EC" id="5.3.1.24"/>
    </reaction>
</comment>
<dbReference type="SUPFAM" id="SSF51366">
    <property type="entry name" value="Ribulose-phoshate binding barrel"/>
    <property type="match status" value="1"/>
</dbReference>
<keyword evidence="12" id="KW-1185">Reference proteome</keyword>
<dbReference type="OrthoDB" id="9786954at2"/>
<dbReference type="InterPro" id="IPR001240">
    <property type="entry name" value="PRAI_dom"/>
</dbReference>
<dbReference type="Proteomes" id="UP000367750">
    <property type="component" value="Unassembled WGS sequence"/>
</dbReference>
<comment type="pathway">
    <text evidence="2 9">Amino-acid biosynthesis; L-tryptophan biosynthesis; L-tryptophan from chorismate: step 3/5.</text>
</comment>
<evidence type="ECO:0000313" key="11">
    <source>
        <dbReference type="EMBL" id="KAA9006247.1"/>
    </source>
</evidence>
<evidence type="ECO:0000256" key="4">
    <source>
        <dbReference type="ARBA" id="ARBA00022272"/>
    </source>
</evidence>
<evidence type="ECO:0000259" key="10">
    <source>
        <dbReference type="Pfam" id="PF00697"/>
    </source>
</evidence>
<dbReference type="UniPathway" id="UPA00035">
    <property type="reaction ID" value="UER00042"/>
</dbReference>
<comment type="caution">
    <text evidence="11">The sequence shown here is derived from an EMBL/GenBank/DDBJ whole genome shotgun (WGS) entry which is preliminary data.</text>
</comment>
<evidence type="ECO:0000313" key="12">
    <source>
        <dbReference type="Proteomes" id="UP000367750"/>
    </source>
</evidence>
<comment type="similarity">
    <text evidence="9">Belongs to the TrpF family.</text>
</comment>
<evidence type="ECO:0000256" key="9">
    <source>
        <dbReference type="HAMAP-Rule" id="MF_00135"/>
    </source>
</evidence>
<keyword evidence="8 9" id="KW-0413">Isomerase</keyword>
<dbReference type="InterPro" id="IPR013785">
    <property type="entry name" value="Aldolase_TIM"/>
</dbReference>
<keyword evidence="7 9" id="KW-0057">Aromatic amino acid biosynthesis</keyword>
<dbReference type="PANTHER" id="PTHR42894:SF1">
    <property type="entry name" value="N-(5'-PHOSPHORIBOSYL)ANTHRANILATE ISOMERASE"/>
    <property type="match status" value="1"/>
</dbReference>
<dbReference type="GO" id="GO:0004640">
    <property type="term" value="F:phosphoribosylanthranilate isomerase activity"/>
    <property type="evidence" value="ECO:0007669"/>
    <property type="project" value="UniProtKB-UniRule"/>
</dbReference>
<dbReference type="GO" id="GO:0000162">
    <property type="term" value="P:L-tryptophan biosynthetic process"/>
    <property type="evidence" value="ECO:0007669"/>
    <property type="project" value="UniProtKB-UniRule"/>
</dbReference>
<dbReference type="CDD" id="cd00405">
    <property type="entry name" value="PRAI"/>
    <property type="match status" value="1"/>
</dbReference>